<reference evidence="1" key="1">
    <citation type="journal article" date="2021" name="Environ. Microbiol.">
        <title>Gene family expansions and transcriptome signatures uncover fungal adaptations to wood decay.</title>
        <authorList>
            <person name="Hage H."/>
            <person name="Miyauchi S."/>
            <person name="Viragh M."/>
            <person name="Drula E."/>
            <person name="Min B."/>
            <person name="Chaduli D."/>
            <person name="Navarro D."/>
            <person name="Favel A."/>
            <person name="Norest M."/>
            <person name="Lesage-Meessen L."/>
            <person name="Balint B."/>
            <person name="Merenyi Z."/>
            <person name="de Eugenio L."/>
            <person name="Morin E."/>
            <person name="Martinez A.T."/>
            <person name="Baldrian P."/>
            <person name="Stursova M."/>
            <person name="Martinez M.J."/>
            <person name="Novotny C."/>
            <person name="Magnuson J.K."/>
            <person name="Spatafora J.W."/>
            <person name="Maurice S."/>
            <person name="Pangilinan J."/>
            <person name="Andreopoulos W."/>
            <person name="LaButti K."/>
            <person name="Hundley H."/>
            <person name="Na H."/>
            <person name="Kuo A."/>
            <person name="Barry K."/>
            <person name="Lipzen A."/>
            <person name="Henrissat B."/>
            <person name="Riley R."/>
            <person name="Ahrendt S."/>
            <person name="Nagy L.G."/>
            <person name="Grigoriev I.V."/>
            <person name="Martin F."/>
            <person name="Rosso M.N."/>
        </authorList>
    </citation>
    <scope>NUCLEOTIDE SEQUENCE</scope>
    <source>
        <strain evidence="1">CBS 384.51</strain>
    </source>
</reference>
<sequence length="422" mass="46984">MLSPLRRPLPHCFLQNISRSYATEATSASTSTSQHIPLPADSPTRKTRPYLAAQRNQYLYVRCRDDTVSTMPEFLGIIRGLERELGRMKDFQFHSDPYETTRLQRWFRIRLEDPAYWDTVPDAGTSLQVSIPVPTAASLKRPGGISIGDIQTLLEPQDKVGADFVPLVEEDVQGKDEKKKNTEVKSVEVIIQRSVSKDPEQATYVISKERRAQIGKSIIGWGGFYSSAPVSAESSSEGVDGSESAPLELTRMQKLKQRYGGQSQSPAAEEIKGEVEGEEALEILTENQTPEQELVDDVVMEVEIDAVTEPAPPELASLPKDEEASAPAPEISPSPPQTASPTPSDSSSRSSTLSKRAQRKEKLLDLARMNAQEPLPEALKQRELEAQKQLEEEAAEKERQEKERNPRAIRERLWKLMGGLLP</sequence>
<dbReference type="Proteomes" id="UP001055072">
    <property type="component" value="Unassembled WGS sequence"/>
</dbReference>
<evidence type="ECO:0000313" key="1">
    <source>
        <dbReference type="EMBL" id="KAI0087147.1"/>
    </source>
</evidence>
<dbReference type="EMBL" id="MU274919">
    <property type="protein sequence ID" value="KAI0087147.1"/>
    <property type="molecule type" value="Genomic_DNA"/>
</dbReference>
<organism evidence="1 2">
    <name type="scientific">Irpex rosettiformis</name>
    <dbReference type="NCBI Taxonomy" id="378272"/>
    <lineage>
        <taxon>Eukaryota</taxon>
        <taxon>Fungi</taxon>
        <taxon>Dikarya</taxon>
        <taxon>Basidiomycota</taxon>
        <taxon>Agaricomycotina</taxon>
        <taxon>Agaricomycetes</taxon>
        <taxon>Polyporales</taxon>
        <taxon>Irpicaceae</taxon>
        <taxon>Irpex</taxon>
    </lineage>
</organism>
<evidence type="ECO:0000313" key="2">
    <source>
        <dbReference type="Proteomes" id="UP001055072"/>
    </source>
</evidence>
<protein>
    <submittedName>
        <fullName evidence="1">Uncharacterized protein</fullName>
    </submittedName>
</protein>
<keyword evidence="2" id="KW-1185">Reference proteome</keyword>
<name>A0ACB8TYK3_9APHY</name>
<proteinExistence type="predicted"/>
<gene>
    <name evidence="1" type="ORF">BDY19DRAFT_956379</name>
</gene>
<accession>A0ACB8TYK3</accession>
<comment type="caution">
    <text evidence="1">The sequence shown here is derived from an EMBL/GenBank/DDBJ whole genome shotgun (WGS) entry which is preliminary data.</text>
</comment>